<keyword evidence="3 6" id="KW-1133">Transmembrane helix</keyword>
<dbReference type="PANTHER" id="PTHR11785:SF512">
    <property type="entry name" value="SOBREMESA, ISOFORM B"/>
    <property type="match status" value="1"/>
</dbReference>
<evidence type="ECO:0000313" key="7">
    <source>
        <dbReference type="EMBL" id="MEK8046370.1"/>
    </source>
</evidence>
<evidence type="ECO:0000256" key="5">
    <source>
        <dbReference type="SAM" id="MobiDB-lite"/>
    </source>
</evidence>
<feature type="compositionally biased region" description="Polar residues" evidence="5">
    <location>
        <begin position="1"/>
        <end position="20"/>
    </location>
</feature>
<protein>
    <submittedName>
        <fullName evidence="7">APC family permease</fullName>
    </submittedName>
</protein>
<feature type="transmembrane region" description="Helical" evidence="6">
    <location>
        <begin position="432"/>
        <end position="452"/>
    </location>
</feature>
<evidence type="ECO:0000256" key="4">
    <source>
        <dbReference type="ARBA" id="ARBA00023136"/>
    </source>
</evidence>
<sequence>MTTSPDPRAQNTETTDTPTGAQPRRQLGVWHAVSVCVGMVVGAGIFKTSPMVAASLGSDTALYLAWAIGGVLSFMGALCFAELASAFPSPGGDYHFLRLAYGRWLGLLFAWSRFAVIHTGSMALLAFVFGDYLGQLIPLGPYGSAVFAAAAISVLVVLNLRGVQIGLGTQIGLMVLVIGGMLAVGLAGGWLVWQGTAPATALVAAPGSAGHDAFGVAMVFVFLAYGGWSDAATLSAEMRDERRGIVHALMLGLALVAGMYLLANWAYLQGLGLEGLARSDAPAADLMRRAFGPAGEVAIVGVVAITSITVMNATLIAGARTTFAAARDLPRRTALGDWDMSRGVPAGAVMAIGGVALLLVGFGTLTRGGFATMVDYLSPVYWFFLMLSGAAVIVLRKKCPDTPRPFRVPLFPLLPLLFVGCSAYLLHASVVYVKAGAVAGLAVLVLGGLVLWPLSRERGGGSASKKPEH</sequence>
<keyword evidence="4 6" id="KW-0472">Membrane</keyword>
<gene>
    <name evidence="7" type="ORF">AACH00_08450</name>
</gene>
<feature type="transmembrane region" description="Helical" evidence="6">
    <location>
        <begin position="408"/>
        <end position="426"/>
    </location>
</feature>
<feature type="transmembrane region" description="Helical" evidence="6">
    <location>
        <begin position="344"/>
        <end position="364"/>
    </location>
</feature>
<dbReference type="InterPro" id="IPR002293">
    <property type="entry name" value="AA/rel_permease1"/>
</dbReference>
<keyword evidence="8" id="KW-1185">Reference proteome</keyword>
<comment type="caution">
    <text evidence="7">The sequence shown here is derived from an EMBL/GenBank/DDBJ whole genome shotgun (WGS) entry which is preliminary data.</text>
</comment>
<feature type="transmembrane region" description="Helical" evidence="6">
    <location>
        <begin position="104"/>
        <end position="129"/>
    </location>
</feature>
<accession>A0ABU9C538</accession>
<organism evidence="7 8">
    <name type="scientific">Ideonella margarita</name>
    <dbReference type="NCBI Taxonomy" id="2984191"/>
    <lineage>
        <taxon>Bacteria</taxon>
        <taxon>Pseudomonadati</taxon>
        <taxon>Pseudomonadota</taxon>
        <taxon>Betaproteobacteria</taxon>
        <taxon>Burkholderiales</taxon>
        <taxon>Sphaerotilaceae</taxon>
        <taxon>Ideonella</taxon>
    </lineage>
</organism>
<dbReference type="PANTHER" id="PTHR11785">
    <property type="entry name" value="AMINO ACID TRANSPORTER"/>
    <property type="match status" value="1"/>
</dbReference>
<feature type="transmembrane region" description="Helical" evidence="6">
    <location>
        <begin position="245"/>
        <end position="268"/>
    </location>
</feature>
<comment type="subcellular location">
    <subcellularLocation>
        <location evidence="1">Membrane</location>
        <topology evidence="1">Multi-pass membrane protein</topology>
    </subcellularLocation>
</comment>
<feature type="transmembrane region" description="Helical" evidence="6">
    <location>
        <begin position="297"/>
        <end position="323"/>
    </location>
</feature>
<feature type="transmembrane region" description="Helical" evidence="6">
    <location>
        <begin position="27"/>
        <end position="46"/>
    </location>
</feature>
<dbReference type="EMBL" id="JBBUTI010000005">
    <property type="protein sequence ID" value="MEK8046370.1"/>
    <property type="molecule type" value="Genomic_DNA"/>
</dbReference>
<name>A0ABU9C538_9BURK</name>
<dbReference type="Pfam" id="PF13520">
    <property type="entry name" value="AA_permease_2"/>
    <property type="match status" value="1"/>
</dbReference>
<evidence type="ECO:0000256" key="1">
    <source>
        <dbReference type="ARBA" id="ARBA00004141"/>
    </source>
</evidence>
<feature type="transmembrane region" description="Helical" evidence="6">
    <location>
        <begin position="61"/>
        <end position="83"/>
    </location>
</feature>
<feature type="transmembrane region" description="Helical" evidence="6">
    <location>
        <begin position="172"/>
        <end position="193"/>
    </location>
</feature>
<reference evidence="7 8" key="1">
    <citation type="submission" date="2024-04" db="EMBL/GenBank/DDBJ databases">
        <title>Novel species of the genus Ideonella isolated from streams.</title>
        <authorList>
            <person name="Lu H."/>
        </authorList>
    </citation>
    <scope>NUCLEOTIDE SEQUENCE [LARGE SCALE GENOMIC DNA]</scope>
    <source>
        <strain evidence="7 8">LYT19W</strain>
    </source>
</reference>
<dbReference type="Gene3D" id="1.20.1740.10">
    <property type="entry name" value="Amino acid/polyamine transporter I"/>
    <property type="match status" value="1"/>
</dbReference>
<feature type="transmembrane region" description="Helical" evidence="6">
    <location>
        <begin position="213"/>
        <end position="233"/>
    </location>
</feature>
<evidence type="ECO:0000256" key="6">
    <source>
        <dbReference type="SAM" id="Phobius"/>
    </source>
</evidence>
<keyword evidence="2 6" id="KW-0812">Transmembrane</keyword>
<dbReference type="PIRSF" id="PIRSF006060">
    <property type="entry name" value="AA_transporter"/>
    <property type="match status" value="1"/>
</dbReference>
<proteinExistence type="predicted"/>
<feature type="transmembrane region" description="Helical" evidence="6">
    <location>
        <begin position="141"/>
        <end position="160"/>
    </location>
</feature>
<dbReference type="InterPro" id="IPR050598">
    <property type="entry name" value="AminoAcid_Transporter"/>
</dbReference>
<dbReference type="RefSeq" id="WP_341398658.1">
    <property type="nucleotide sequence ID" value="NZ_JBBUTI010000005.1"/>
</dbReference>
<feature type="transmembrane region" description="Helical" evidence="6">
    <location>
        <begin position="376"/>
        <end position="396"/>
    </location>
</feature>
<feature type="region of interest" description="Disordered" evidence="5">
    <location>
        <begin position="1"/>
        <end position="22"/>
    </location>
</feature>
<evidence type="ECO:0000256" key="3">
    <source>
        <dbReference type="ARBA" id="ARBA00022989"/>
    </source>
</evidence>
<evidence type="ECO:0000313" key="8">
    <source>
        <dbReference type="Proteomes" id="UP001379945"/>
    </source>
</evidence>
<dbReference type="Proteomes" id="UP001379945">
    <property type="component" value="Unassembled WGS sequence"/>
</dbReference>
<evidence type="ECO:0000256" key="2">
    <source>
        <dbReference type="ARBA" id="ARBA00022692"/>
    </source>
</evidence>